<feature type="domain" description="DUF1592" evidence="5">
    <location>
        <begin position="469"/>
        <end position="594"/>
    </location>
</feature>
<dbReference type="InterPro" id="IPR013036">
    <property type="entry name" value="DUF1587"/>
</dbReference>
<evidence type="ECO:0000259" key="6">
    <source>
        <dbReference type="Pfam" id="PF07637"/>
    </source>
</evidence>
<accession>A0A5B9QQ53</accession>
<dbReference type="KEGG" id="rul:UC8_16410"/>
<evidence type="ECO:0000259" key="3">
    <source>
        <dbReference type="Pfam" id="PF07626"/>
    </source>
</evidence>
<dbReference type="EMBL" id="CP042914">
    <property type="protein sequence ID" value="QEG39645.1"/>
    <property type="molecule type" value="Genomic_DNA"/>
</dbReference>
<proteinExistence type="predicted"/>
<dbReference type="InterPro" id="IPR013042">
    <property type="entry name" value="DUF1592"/>
</dbReference>
<evidence type="ECO:0000259" key="2">
    <source>
        <dbReference type="Pfam" id="PF07624"/>
    </source>
</evidence>
<reference evidence="7 8" key="1">
    <citation type="submission" date="2019-08" db="EMBL/GenBank/DDBJ databases">
        <title>Deep-cultivation of Planctomycetes and their phenomic and genomic characterization uncovers novel biology.</title>
        <authorList>
            <person name="Wiegand S."/>
            <person name="Jogler M."/>
            <person name="Boedeker C."/>
            <person name="Pinto D."/>
            <person name="Vollmers J."/>
            <person name="Rivas-Marin E."/>
            <person name="Kohn T."/>
            <person name="Peeters S.H."/>
            <person name="Heuer A."/>
            <person name="Rast P."/>
            <person name="Oberbeckmann S."/>
            <person name="Bunk B."/>
            <person name="Jeske O."/>
            <person name="Meyerdierks A."/>
            <person name="Storesund J.E."/>
            <person name="Kallscheuer N."/>
            <person name="Luecker S."/>
            <person name="Lage O.M."/>
            <person name="Pohl T."/>
            <person name="Merkel B.J."/>
            <person name="Hornburger P."/>
            <person name="Mueller R.-W."/>
            <person name="Bruemmer F."/>
            <person name="Labrenz M."/>
            <person name="Spormann A.M."/>
            <person name="Op den Camp H."/>
            <person name="Overmann J."/>
            <person name="Amann R."/>
            <person name="Jetten M.S.M."/>
            <person name="Mascher T."/>
            <person name="Medema M.H."/>
            <person name="Devos D.P."/>
            <person name="Kaster A.-K."/>
            <person name="Ovreas L."/>
            <person name="Rohde M."/>
            <person name="Galperin M.Y."/>
            <person name="Jogler C."/>
        </authorList>
    </citation>
    <scope>NUCLEOTIDE SEQUENCE [LARGE SCALE GENOMIC DNA]</scope>
    <source>
        <strain evidence="7 8">UC8</strain>
    </source>
</reference>
<feature type="signal peptide" evidence="1">
    <location>
        <begin position="1"/>
        <end position="29"/>
    </location>
</feature>
<evidence type="ECO:0000313" key="8">
    <source>
        <dbReference type="Proteomes" id="UP000325286"/>
    </source>
</evidence>
<evidence type="ECO:0000259" key="4">
    <source>
        <dbReference type="Pfam" id="PF07627"/>
    </source>
</evidence>
<organism evidence="7 8">
    <name type="scientific">Roseimaritima ulvae</name>
    <dbReference type="NCBI Taxonomy" id="980254"/>
    <lineage>
        <taxon>Bacteria</taxon>
        <taxon>Pseudomonadati</taxon>
        <taxon>Planctomycetota</taxon>
        <taxon>Planctomycetia</taxon>
        <taxon>Pirellulales</taxon>
        <taxon>Pirellulaceae</taxon>
        <taxon>Roseimaritima</taxon>
    </lineage>
</organism>
<dbReference type="Pfam" id="PF07626">
    <property type="entry name" value="PSD3"/>
    <property type="match status" value="1"/>
</dbReference>
<dbReference type="AlphaFoldDB" id="A0A5B9QQ53"/>
<keyword evidence="1" id="KW-0732">Signal</keyword>
<dbReference type="Pfam" id="PF07627">
    <property type="entry name" value="PSCyt3"/>
    <property type="match status" value="1"/>
</dbReference>
<feature type="domain" description="DUF1585" evidence="2">
    <location>
        <begin position="724"/>
        <end position="797"/>
    </location>
</feature>
<dbReference type="Pfam" id="PF07631">
    <property type="entry name" value="PSD4"/>
    <property type="match status" value="1"/>
</dbReference>
<sequence precursor="true">MPHVAVQSVILIMAACLSGSILLSAPVLADSGPTAVDDLQTAADFVEQHCLDCHNDAEAARDFNLEPFADDASWTPRADWDTSDWEKILKRLVGRQMPPADASRPEESEYIAAIGALRRHLDRQADAFPPPPATTGLRRLTRTQYANAIRDLLRLEIDAADWLPADSSSHGFDNITVTELSPTQLERYVTAAQQLSRLAVGGRLPGPLGKTVRVPGDQSQSAHVEGLPLGTRGGVLIPFTFPRSGAYEIRVRLARDRDELVEGLNGTYHLDVLLDDDPIDRFAIKRPKGRDHTQVDAHLKLRVHVSAGLHRVGVTFPRNTMALQEIKRQPFDVQFNQHRHPRQAPAVQEVSIVGPLDRAALTTAEDHDSPSRQAIFCVRPNSPDKLRSAAQQVIRPLLRKAYRRPVTAADLDVPMRFFDQASEPHPGDDSWTLQDRFDAGVEAALSAILVNPHFLFHVDSGGQATGNPDIELASRLSFFLWSSIPDERLLDLAEQQRLHDPEILQQQVRRMLADQRSQSLVDNFADQWLYLRNLDSITPDLRLFPDFDANLREAFRGETQHFFADVVRRNRSVLDLIRSEDTFLNERLAKHYGIPHVYGSHFRRVRVTPEQHRGGLLRHGSLLMVTSYATRTAPTLRGSWVLENILGTPPPPPPPNIPTLKEKTPGKLTTLRDQLALHRSNPSCASCHDLIDPVGFALDQFDAVGRWRERMDGQPIDVRGRLPDGTVVEGVDQLEAGILQRPEMFVQTLTAKLLTYAIGRHVDRHDGPAIRGIVDAAAADDYRFASLVTALVLSPSFQMRSQP</sequence>
<dbReference type="Proteomes" id="UP000325286">
    <property type="component" value="Chromosome"/>
</dbReference>
<protein>
    <recommendedName>
        <fullName evidence="9">Planctomycete cytochrome C</fullName>
    </recommendedName>
</protein>
<dbReference type="InterPro" id="IPR013043">
    <property type="entry name" value="DUF1595"/>
</dbReference>
<evidence type="ECO:0000313" key="7">
    <source>
        <dbReference type="EMBL" id="QEG39645.1"/>
    </source>
</evidence>
<dbReference type="RefSeq" id="WP_238388629.1">
    <property type="nucleotide sequence ID" value="NZ_CP042914.1"/>
</dbReference>
<evidence type="ECO:0000256" key="1">
    <source>
        <dbReference type="SAM" id="SignalP"/>
    </source>
</evidence>
<keyword evidence="8" id="KW-1185">Reference proteome</keyword>
<evidence type="ECO:0000259" key="5">
    <source>
        <dbReference type="Pfam" id="PF07631"/>
    </source>
</evidence>
<feature type="domain" description="DUF1595" evidence="6">
    <location>
        <begin position="390"/>
        <end position="458"/>
    </location>
</feature>
<feature type="domain" description="DUF1587" evidence="3">
    <location>
        <begin position="138"/>
        <end position="200"/>
    </location>
</feature>
<name>A0A5B9QQ53_9BACT</name>
<gene>
    <name evidence="7" type="ORF">UC8_16410</name>
</gene>
<evidence type="ECO:0008006" key="9">
    <source>
        <dbReference type="Google" id="ProtNLM"/>
    </source>
</evidence>
<feature type="chain" id="PRO_5022839499" description="Planctomycete cytochrome C" evidence="1">
    <location>
        <begin position="30"/>
        <end position="803"/>
    </location>
</feature>
<dbReference type="InterPro" id="IPR011478">
    <property type="entry name" value="DUF1585"/>
</dbReference>
<feature type="domain" description="DUF1588" evidence="4">
    <location>
        <begin position="613"/>
        <end position="710"/>
    </location>
</feature>
<dbReference type="Pfam" id="PF07624">
    <property type="entry name" value="PSD2"/>
    <property type="match status" value="1"/>
</dbReference>
<dbReference type="Pfam" id="PF07637">
    <property type="entry name" value="PSD5"/>
    <property type="match status" value="1"/>
</dbReference>
<dbReference type="InterPro" id="IPR013039">
    <property type="entry name" value="DUF1588"/>
</dbReference>